<dbReference type="PANTHER" id="PTHR13070">
    <property type="entry name" value="TRNA-SPLICING ENDONUCLEASE SUBUNIT SEN34-RELATED"/>
    <property type="match status" value="1"/>
</dbReference>
<feature type="active site" evidence="5">
    <location>
        <position position="228"/>
    </location>
</feature>
<evidence type="ECO:0000256" key="4">
    <source>
        <dbReference type="PIRNR" id="PIRNR017250"/>
    </source>
</evidence>
<dbReference type="PANTHER" id="PTHR13070:SF0">
    <property type="entry name" value="TRNA-SPLICING ENDONUCLEASE SUBUNIT SEN34"/>
    <property type="match status" value="1"/>
</dbReference>
<accession>W8BUP8</accession>
<dbReference type="GO" id="GO:0000379">
    <property type="term" value="P:tRNA-type intron splice site recognition and cleavage"/>
    <property type="evidence" value="ECO:0007669"/>
    <property type="project" value="UniProtKB-UniRule"/>
</dbReference>
<dbReference type="Pfam" id="PF26577">
    <property type="entry name" value="TSEN34_N"/>
    <property type="match status" value="1"/>
</dbReference>
<dbReference type="AlphaFoldDB" id="W8BUP8"/>
<dbReference type="EC" id="4.6.1.16" evidence="4"/>
<evidence type="ECO:0000256" key="5">
    <source>
        <dbReference type="PIRSR" id="PIRSR017250-50"/>
    </source>
</evidence>
<feature type="domain" description="TSEN34 N-terminal" evidence="7">
    <location>
        <begin position="13"/>
        <end position="79"/>
    </location>
</feature>
<dbReference type="CDD" id="cd22363">
    <property type="entry name" value="tRNA-intron_lyase_C"/>
    <property type="match status" value="1"/>
</dbReference>
<keyword evidence="8" id="KW-0378">Hydrolase</keyword>
<keyword evidence="3 4" id="KW-0456">Lyase</keyword>
<comment type="similarity">
    <text evidence="1 4">Belongs to the tRNA-intron endonuclease family.</text>
</comment>
<dbReference type="InterPro" id="IPR016690">
    <property type="entry name" value="TSEN34"/>
</dbReference>
<evidence type="ECO:0000259" key="6">
    <source>
        <dbReference type="Pfam" id="PF01974"/>
    </source>
</evidence>
<dbReference type="GO" id="GO:0000213">
    <property type="term" value="F:tRNA-intron lyase activity"/>
    <property type="evidence" value="ECO:0007669"/>
    <property type="project" value="UniProtKB-UniRule"/>
</dbReference>
<feature type="domain" description="tRNA intron endonuclease catalytic" evidence="6">
    <location>
        <begin position="192"/>
        <end position="268"/>
    </location>
</feature>
<name>W8BUP8_CERCA</name>
<keyword evidence="8" id="KW-0540">Nuclease</keyword>
<dbReference type="PIRSF" id="PIRSF017250">
    <property type="entry name" value="tRNA_splic_SEN34"/>
    <property type="match status" value="1"/>
</dbReference>
<gene>
    <name evidence="8" type="primary">SEN34</name>
</gene>
<dbReference type="GO" id="GO:0000214">
    <property type="term" value="C:tRNA-intron endonuclease complex"/>
    <property type="evidence" value="ECO:0007669"/>
    <property type="project" value="UniProtKB-UniRule"/>
</dbReference>
<keyword evidence="8" id="KW-0255">Endonuclease</keyword>
<dbReference type="OrthoDB" id="48041at2759"/>
<feature type="active site" evidence="5">
    <location>
        <position position="258"/>
    </location>
</feature>
<dbReference type="InterPro" id="IPR011856">
    <property type="entry name" value="tRNA_endonuc-like_dom_sf"/>
</dbReference>
<dbReference type="Gene3D" id="3.40.1350.10">
    <property type="match status" value="1"/>
</dbReference>
<protein>
    <recommendedName>
        <fullName evidence="4">tRNA-splicing endonuclease subunit Sen34</fullName>
        <ecNumber evidence="4">4.6.1.16</ecNumber>
    </recommendedName>
</protein>
<reference evidence="8" key="1">
    <citation type="submission" date="2013-07" db="EMBL/GenBank/DDBJ databases">
        <authorList>
            <person name="Geib S."/>
        </authorList>
    </citation>
    <scope>NUCLEOTIDE SEQUENCE</scope>
</reference>
<comment type="function">
    <text evidence="4">Constitutes one of the two catalytic subunit of the tRNA-splicing endonuclease complex, a complex responsible for identification and cleavage of the splice sites in pre-tRNA. It cleaves pre-tRNA at the 5'- and 3'-splice sites to release the intron. The products are an intron and two tRNA half-molecules bearing 2',3'-cyclic phosphate and 5'-OH termini. There are no conserved sequences at the splice sites, but the intron is invariably located at the same site in the gene, placing the splice sites an invariant distance from the constant structural features of the tRNA body.</text>
</comment>
<dbReference type="InterPro" id="IPR006677">
    <property type="entry name" value="tRNA_intron_Endonuc_cat-like"/>
</dbReference>
<feature type="active site" evidence="5">
    <location>
        <position position="220"/>
    </location>
</feature>
<evidence type="ECO:0000259" key="7">
    <source>
        <dbReference type="Pfam" id="PF26577"/>
    </source>
</evidence>
<evidence type="ECO:0000256" key="1">
    <source>
        <dbReference type="ARBA" id="ARBA00008078"/>
    </source>
</evidence>
<dbReference type="SUPFAM" id="SSF53032">
    <property type="entry name" value="tRNA-intron endonuclease catalytic domain-like"/>
    <property type="match status" value="1"/>
</dbReference>
<evidence type="ECO:0000313" key="8">
    <source>
        <dbReference type="EMBL" id="JAC05081.1"/>
    </source>
</evidence>
<proteinExistence type="evidence at transcript level"/>
<dbReference type="InterPro" id="IPR059049">
    <property type="entry name" value="TSEN34_N"/>
</dbReference>
<reference evidence="8" key="2">
    <citation type="journal article" date="2014" name="BMC Genomics">
        <title>A genomic perspective to assessing quality of mass-reared SIT flies used in Mediterranean fruit fly (Ceratitis capitata) eradication in California.</title>
        <authorList>
            <person name="Calla B."/>
            <person name="Hall B."/>
            <person name="Hou S."/>
            <person name="Geib S.M."/>
        </authorList>
    </citation>
    <scope>NUCLEOTIDE SEQUENCE</scope>
</reference>
<dbReference type="EMBL" id="GAMC01001475">
    <property type="protein sequence ID" value="JAC05081.1"/>
    <property type="molecule type" value="mRNA"/>
</dbReference>
<evidence type="ECO:0000256" key="3">
    <source>
        <dbReference type="ARBA" id="ARBA00023239"/>
    </source>
</evidence>
<sequence length="305" mass="34671">MKNINVMNEKLNLTLINGTGYVFKVEDYMTLRRKHRIVGALVGTCNVRGWSANDCTLPMELTPLETHFLVERGIAQLVSKRDSLLRVPDEKELAEYHKNLEVSFSAQSETLKAEKLRETERNMSKILAGKRKKLLREGVSDAAIELDASKILQETADNFVFDRKNVQLEIACSHDQPHAFKIVDTPPIQSPLKYKVFCDFWSRGHYVTAGDAFGADFLLYPGDPLQYHASHIVILLDSPIVQPLDLIAKVRLSVIVNKICIFAYFVEGEEKGEDNAEREVHYQTVQWEGNRDRVGLVEGPSEQKR</sequence>
<dbReference type="InterPro" id="IPR036167">
    <property type="entry name" value="tRNA_intron_Endo_cat-like_sf"/>
</dbReference>
<dbReference type="Pfam" id="PF01974">
    <property type="entry name" value="tRNA_int_endo"/>
    <property type="match status" value="1"/>
</dbReference>
<dbReference type="GO" id="GO:0003676">
    <property type="term" value="F:nucleic acid binding"/>
    <property type="evidence" value="ECO:0007669"/>
    <property type="project" value="InterPro"/>
</dbReference>
<organism evidence="8">
    <name type="scientific">Ceratitis capitata</name>
    <name type="common">Mediterranean fruit fly</name>
    <name type="synonym">Tephritis capitata</name>
    <dbReference type="NCBI Taxonomy" id="7213"/>
    <lineage>
        <taxon>Eukaryota</taxon>
        <taxon>Metazoa</taxon>
        <taxon>Ecdysozoa</taxon>
        <taxon>Arthropoda</taxon>
        <taxon>Hexapoda</taxon>
        <taxon>Insecta</taxon>
        <taxon>Pterygota</taxon>
        <taxon>Neoptera</taxon>
        <taxon>Endopterygota</taxon>
        <taxon>Diptera</taxon>
        <taxon>Brachycera</taxon>
        <taxon>Muscomorpha</taxon>
        <taxon>Tephritoidea</taxon>
        <taxon>Tephritidae</taxon>
        <taxon>Ceratitis</taxon>
        <taxon>Ceratitis</taxon>
    </lineage>
</organism>
<evidence type="ECO:0000256" key="2">
    <source>
        <dbReference type="ARBA" id="ARBA00022694"/>
    </source>
</evidence>
<keyword evidence="2 4" id="KW-0819">tRNA processing</keyword>